<dbReference type="InterPro" id="IPR003961">
    <property type="entry name" value="FN3_dom"/>
</dbReference>
<dbReference type="InterPro" id="IPR036179">
    <property type="entry name" value="Ig-like_dom_sf"/>
</dbReference>
<proteinExistence type="predicted"/>
<dbReference type="SUPFAM" id="SSF49265">
    <property type="entry name" value="Fibronectin type III"/>
    <property type="match status" value="1"/>
</dbReference>
<feature type="compositionally biased region" description="Polar residues" evidence="3">
    <location>
        <begin position="714"/>
        <end position="729"/>
    </location>
</feature>
<feature type="domain" description="Ig-like" evidence="5">
    <location>
        <begin position="9"/>
        <end position="93"/>
    </location>
</feature>
<name>A0ABQ9FIL0_TEGGR</name>
<dbReference type="EMBL" id="JARBDR010000328">
    <property type="protein sequence ID" value="KAJ8316016.1"/>
    <property type="molecule type" value="Genomic_DNA"/>
</dbReference>
<dbReference type="SMART" id="SM00060">
    <property type="entry name" value="FN3"/>
    <property type="match status" value="2"/>
</dbReference>
<sequence length="742" mass="82106">MMLEYRELPKVIADTSRVSINPEESVRLHCIVRGQPVPEVVWYHNAVPKTGILQVYNGGTTYNINDIQIKHAGYYQCMSSNEEGVGYATIKVEVKEQTVAPSVGNQNTEDHTSSVGNTDENRGSSRPKKGKNRKGSAGRRRKDRRRRKNRRRKGKKDRNKFNQFIGDEAKIKLVPPTAPDVNQLSDTSVKVNWSVPENDGLPITFFRVQYKIVKPKKGEWKTGDVIPNDVRVQEVSNLKAGGTYKFRIAAVYSNNDNKVGPNSAKYTLHLAPFNKPKPPENKPAIVEVKPVEYEENVDKIFGLNIKWNYQQRKTSPIEGFFLYYKPFSSTDDYKKLALLQAGVRVHLLNNLTPNTEYSIKLQCFNAAGTSKNSTPVVKRTGPGPFVPIISPVGPEKSLKPEPQKPDTTVKSVVSQVEESSKSGAQSSELLYMIVGIVLGVMMLFLIVFMFMCWWKQRQQRNMMCNFNAMNDATGTKFLDPAQRIYADSMKKKYVNSGYGVNGSVPNGHVPNAYTKMNINVNPLSDVDLPSVCNGHGGNNQYQVSTFVPNGTATSLSQESDSNFNKINRSLNNSLQCSVNHSVHSVHSPDSLGSGEAPACPPSPATHGSSYLQNGFGLNSDSQEGYSNRSCDQLSESHHGYLSNSVDFGTKHSNDGSLPSDSGGNHIGKHKRRRKRVPQREHTTRDQATNTDLSSNEGTLELSTCNKVPCVTQISGHNSPSMRTLSSDASHSAADYPQLSQGV</sequence>
<feature type="domain" description="Fibronectin type-III" evidence="6">
    <location>
        <begin position="175"/>
        <end position="273"/>
    </location>
</feature>
<feature type="region of interest" description="Disordered" evidence="3">
    <location>
        <begin position="99"/>
        <end position="162"/>
    </location>
</feature>
<keyword evidence="4" id="KW-1133">Transmembrane helix</keyword>
<keyword evidence="4" id="KW-0812">Transmembrane</keyword>
<dbReference type="PROSITE" id="PS50853">
    <property type="entry name" value="FN3"/>
    <property type="match status" value="2"/>
</dbReference>
<evidence type="ECO:0000313" key="8">
    <source>
        <dbReference type="Proteomes" id="UP001217089"/>
    </source>
</evidence>
<feature type="transmembrane region" description="Helical" evidence="4">
    <location>
        <begin position="429"/>
        <end position="453"/>
    </location>
</feature>
<evidence type="ECO:0000256" key="3">
    <source>
        <dbReference type="SAM" id="MobiDB-lite"/>
    </source>
</evidence>
<evidence type="ECO:0000259" key="5">
    <source>
        <dbReference type="PROSITE" id="PS50835"/>
    </source>
</evidence>
<feature type="region of interest" description="Disordered" evidence="3">
    <location>
        <begin position="581"/>
        <end position="699"/>
    </location>
</feature>
<feature type="compositionally biased region" description="Basic residues" evidence="3">
    <location>
        <begin position="666"/>
        <end position="676"/>
    </location>
</feature>
<dbReference type="SMART" id="SM00409">
    <property type="entry name" value="IG"/>
    <property type="match status" value="1"/>
</dbReference>
<keyword evidence="2" id="KW-1015">Disulfide bond</keyword>
<evidence type="ECO:0000256" key="4">
    <source>
        <dbReference type="SAM" id="Phobius"/>
    </source>
</evidence>
<reference evidence="7 8" key="1">
    <citation type="submission" date="2022-12" db="EMBL/GenBank/DDBJ databases">
        <title>Chromosome-level genome of Tegillarca granosa.</title>
        <authorList>
            <person name="Kim J."/>
        </authorList>
    </citation>
    <scope>NUCLEOTIDE SEQUENCE [LARGE SCALE GENOMIC DNA]</scope>
    <source>
        <strain evidence="7">Teg-2019</strain>
        <tissue evidence="7">Adductor muscle</tissue>
    </source>
</reference>
<organism evidence="7 8">
    <name type="scientific">Tegillarca granosa</name>
    <name type="common">Malaysian cockle</name>
    <name type="synonym">Anadara granosa</name>
    <dbReference type="NCBI Taxonomy" id="220873"/>
    <lineage>
        <taxon>Eukaryota</taxon>
        <taxon>Metazoa</taxon>
        <taxon>Spiralia</taxon>
        <taxon>Lophotrochozoa</taxon>
        <taxon>Mollusca</taxon>
        <taxon>Bivalvia</taxon>
        <taxon>Autobranchia</taxon>
        <taxon>Pteriomorphia</taxon>
        <taxon>Arcoida</taxon>
        <taxon>Arcoidea</taxon>
        <taxon>Arcidae</taxon>
        <taxon>Tegillarca</taxon>
    </lineage>
</organism>
<feature type="compositionally biased region" description="Polar residues" evidence="3">
    <location>
        <begin position="685"/>
        <end position="699"/>
    </location>
</feature>
<feature type="region of interest" description="Disordered" evidence="3">
    <location>
        <begin position="714"/>
        <end position="742"/>
    </location>
</feature>
<evidence type="ECO:0000259" key="6">
    <source>
        <dbReference type="PROSITE" id="PS50853"/>
    </source>
</evidence>
<dbReference type="PANTHER" id="PTHR44170:SF54">
    <property type="entry name" value="FI24025P1"/>
    <property type="match status" value="1"/>
</dbReference>
<feature type="compositionally biased region" description="Polar residues" evidence="3">
    <location>
        <begin position="99"/>
        <end position="118"/>
    </location>
</feature>
<keyword evidence="1" id="KW-0677">Repeat</keyword>
<gene>
    <name evidence="7" type="ORF">KUTeg_006030</name>
</gene>
<dbReference type="Proteomes" id="UP001217089">
    <property type="component" value="Unassembled WGS sequence"/>
</dbReference>
<dbReference type="PANTHER" id="PTHR44170">
    <property type="entry name" value="PROTEIN SIDEKICK"/>
    <property type="match status" value="1"/>
</dbReference>
<dbReference type="InterPro" id="IPR007110">
    <property type="entry name" value="Ig-like_dom"/>
</dbReference>
<dbReference type="InterPro" id="IPR003599">
    <property type="entry name" value="Ig_sub"/>
</dbReference>
<dbReference type="InterPro" id="IPR003598">
    <property type="entry name" value="Ig_sub2"/>
</dbReference>
<evidence type="ECO:0000256" key="2">
    <source>
        <dbReference type="ARBA" id="ARBA00023157"/>
    </source>
</evidence>
<dbReference type="Pfam" id="PF13927">
    <property type="entry name" value="Ig_3"/>
    <property type="match status" value="1"/>
</dbReference>
<accession>A0ABQ9FIL0</accession>
<evidence type="ECO:0000256" key="1">
    <source>
        <dbReference type="ARBA" id="ARBA00022737"/>
    </source>
</evidence>
<comment type="caution">
    <text evidence="7">The sequence shown here is derived from an EMBL/GenBank/DDBJ whole genome shotgun (WGS) entry which is preliminary data.</text>
</comment>
<feature type="domain" description="Fibronectin type-III" evidence="6">
    <location>
        <begin position="287"/>
        <end position="383"/>
    </location>
</feature>
<feature type="compositionally biased region" description="Basic residues" evidence="3">
    <location>
        <begin position="125"/>
        <end position="158"/>
    </location>
</feature>
<dbReference type="CDD" id="cd00063">
    <property type="entry name" value="FN3"/>
    <property type="match status" value="2"/>
</dbReference>
<feature type="compositionally biased region" description="Polar residues" evidence="3">
    <location>
        <begin position="605"/>
        <end position="633"/>
    </location>
</feature>
<dbReference type="Pfam" id="PF00041">
    <property type="entry name" value="fn3"/>
    <property type="match status" value="2"/>
</dbReference>
<dbReference type="Gene3D" id="2.60.40.10">
    <property type="entry name" value="Immunoglobulins"/>
    <property type="match status" value="3"/>
</dbReference>
<dbReference type="InterPro" id="IPR036116">
    <property type="entry name" value="FN3_sf"/>
</dbReference>
<protein>
    <recommendedName>
        <fullName evidence="9">Interference hedgehog</fullName>
    </recommendedName>
</protein>
<evidence type="ECO:0008006" key="9">
    <source>
        <dbReference type="Google" id="ProtNLM"/>
    </source>
</evidence>
<keyword evidence="4" id="KW-0472">Membrane</keyword>
<keyword evidence="8" id="KW-1185">Reference proteome</keyword>
<dbReference type="SUPFAM" id="SSF48726">
    <property type="entry name" value="Immunoglobulin"/>
    <property type="match status" value="1"/>
</dbReference>
<dbReference type="InterPro" id="IPR013783">
    <property type="entry name" value="Ig-like_fold"/>
</dbReference>
<dbReference type="PROSITE" id="PS50835">
    <property type="entry name" value="IG_LIKE"/>
    <property type="match status" value="1"/>
</dbReference>
<evidence type="ECO:0000313" key="7">
    <source>
        <dbReference type="EMBL" id="KAJ8316016.1"/>
    </source>
</evidence>
<dbReference type="SMART" id="SM00408">
    <property type="entry name" value="IGc2"/>
    <property type="match status" value="1"/>
</dbReference>